<dbReference type="SUPFAM" id="SSF55469">
    <property type="entry name" value="FMN-dependent nitroreductase-like"/>
    <property type="match status" value="2"/>
</dbReference>
<dbReference type="Gene3D" id="3.40.109.10">
    <property type="entry name" value="NADH Oxidase"/>
    <property type="match status" value="1"/>
</dbReference>
<accession>A0ABM7UFV3</accession>
<keyword evidence="2" id="KW-1185">Reference proteome</keyword>
<protein>
    <recommendedName>
        <fullName evidence="3">Nitroreductase</fullName>
    </recommendedName>
</protein>
<organism evidence="1 2">
    <name type="scientific">Leptospira kobayashii</name>
    <dbReference type="NCBI Taxonomy" id="1917830"/>
    <lineage>
        <taxon>Bacteria</taxon>
        <taxon>Pseudomonadati</taxon>
        <taxon>Spirochaetota</taxon>
        <taxon>Spirochaetia</taxon>
        <taxon>Leptospirales</taxon>
        <taxon>Leptospiraceae</taxon>
        <taxon>Leptospira</taxon>
    </lineage>
</organism>
<dbReference type="NCBIfam" id="NF047509">
    <property type="entry name" value="Rv3131_FMN_oxido"/>
    <property type="match status" value="1"/>
</dbReference>
<evidence type="ECO:0000313" key="1">
    <source>
        <dbReference type="EMBL" id="BDA77300.1"/>
    </source>
</evidence>
<proteinExistence type="predicted"/>
<reference evidence="1 2" key="1">
    <citation type="submission" date="2021-08" db="EMBL/GenBank/DDBJ databases">
        <title>Complete genome sequence of Leptospira kobayashii strain E30.</title>
        <authorList>
            <person name="Nakao R."/>
            <person name="Nakamura S."/>
            <person name="Masuzawa T."/>
            <person name="Koizumi N."/>
        </authorList>
    </citation>
    <scope>NUCLEOTIDE SEQUENCE [LARGE SCALE GENOMIC DNA]</scope>
    <source>
        <strain evidence="1 2">E30</strain>
    </source>
</reference>
<evidence type="ECO:0000313" key="2">
    <source>
        <dbReference type="Proteomes" id="UP000245263"/>
    </source>
</evidence>
<dbReference type="EMBL" id="AP025028">
    <property type="protein sequence ID" value="BDA77300.1"/>
    <property type="molecule type" value="Genomic_DNA"/>
</dbReference>
<evidence type="ECO:0008006" key="3">
    <source>
        <dbReference type="Google" id="ProtNLM"/>
    </source>
</evidence>
<dbReference type="Proteomes" id="UP000245263">
    <property type="component" value="Chromosome 1"/>
</dbReference>
<dbReference type="RefSeq" id="WP_109021908.1">
    <property type="nucleotide sequence ID" value="NZ_AP025028.1"/>
</dbReference>
<sequence>MNHSFFSRKKFISKVFQTSAIFSLSPVLGKLYAYGKEESLMFRQDPFLYAESLGLKKTLEKIILTATLSPNSHNTQPWKIKIESDSSFLLYGDENRTLPAIDPINRQFYHTQGTYLGLAKLAAAAQGYDSKISLFPKGIPSTKQMNVLPVARFQISPRKQQTQDPLFSFLPKRQMNRSEYSGDWITEDESKELESLTSPSSIQLKFILGEDRIQPYLPFLINSFAMETNLKAQNEVTRVWFRKESEDVYSKRDGLSLEGNGISGLKAWVAKKFFLDLSYEGWHSEASKNASIDLFKSQAKSSKGLVFFITKGNDDAKEWIQTGMDFMRFTLAAAGKDLAFHTMNQALEDYPESSVFYNEIKSKLGLQKKERIQLLGRLGRSDYHYESPRRDLKEILI</sequence>
<name>A0ABM7UFV3_9LEPT</name>
<dbReference type="InterPro" id="IPR000415">
    <property type="entry name" value="Nitroreductase-like"/>
</dbReference>
<gene>
    <name evidence="1" type="ORF">LPTSP3_g02300</name>
</gene>